<dbReference type="PROSITE" id="PS00108">
    <property type="entry name" value="PROTEIN_KINASE_ST"/>
    <property type="match status" value="1"/>
</dbReference>
<organism evidence="10 11">
    <name type="scientific">Enhygromyxa salina</name>
    <dbReference type="NCBI Taxonomy" id="215803"/>
    <lineage>
        <taxon>Bacteria</taxon>
        <taxon>Pseudomonadati</taxon>
        <taxon>Myxococcota</taxon>
        <taxon>Polyangia</taxon>
        <taxon>Nannocystales</taxon>
        <taxon>Nannocystaceae</taxon>
        <taxon>Enhygromyxa</taxon>
    </lineage>
</organism>
<comment type="catalytic activity">
    <reaction evidence="8">
        <text>L-seryl-[protein] + ATP = O-phospho-L-seryl-[protein] + ADP + H(+)</text>
        <dbReference type="Rhea" id="RHEA:17989"/>
        <dbReference type="Rhea" id="RHEA-COMP:9863"/>
        <dbReference type="Rhea" id="RHEA-COMP:11604"/>
        <dbReference type="ChEBI" id="CHEBI:15378"/>
        <dbReference type="ChEBI" id="CHEBI:29999"/>
        <dbReference type="ChEBI" id="CHEBI:30616"/>
        <dbReference type="ChEBI" id="CHEBI:83421"/>
        <dbReference type="ChEBI" id="CHEBI:456216"/>
        <dbReference type="EC" id="2.7.11.1"/>
    </reaction>
</comment>
<dbReference type="AlphaFoldDB" id="A0A2S9XWN4"/>
<evidence type="ECO:0000256" key="5">
    <source>
        <dbReference type="ARBA" id="ARBA00022777"/>
    </source>
</evidence>
<dbReference type="PROSITE" id="PS50011">
    <property type="entry name" value="PROTEIN_KINASE_DOM"/>
    <property type="match status" value="1"/>
</dbReference>
<feature type="domain" description="Protein kinase" evidence="9">
    <location>
        <begin position="1"/>
        <end position="183"/>
    </location>
</feature>
<dbReference type="Gene3D" id="1.10.510.10">
    <property type="entry name" value="Transferase(Phosphotransferase) domain 1"/>
    <property type="match status" value="1"/>
</dbReference>
<evidence type="ECO:0000259" key="9">
    <source>
        <dbReference type="PROSITE" id="PS50011"/>
    </source>
</evidence>
<keyword evidence="4" id="KW-0547">Nucleotide-binding</keyword>
<dbReference type="PANTHER" id="PTHR43671:SF98">
    <property type="entry name" value="SERINE_THREONINE-PROTEIN KINASE NEK11"/>
    <property type="match status" value="1"/>
</dbReference>
<gene>
    <name evidence="10" type="primary">spk1_30</name>
    <name evidence="10" type="ORF">ENSA7_66470</name>
</gene>
<accession>A0A2S9XWN4</accession>
<dbReference type="InterPro" id="IPR000719">
    <property type="entry name" value="Prot_kinase_dom"/>
</dbReference>
<dbReference type="PANTHER" id="PTHR43671">
    <property type="entry name" value="SERINE/THREONINE-PROTEIN KINASE NEK"/>
    <property type="match status" value="1"/>
</dbReference>
<sequence length="183" mass="19446">MHHDRDDDTTWRLLAEVQAMTRCIHPNIVHVHDVGDHDGWLYSAMELCDADLEMWSRDQPWTAVLDRVLELGLGLSRVHAAGLVHADVKPANVLVKDGAAKLGDFGLVTSPGVTARVVGTPGYIAPEVADGRQGPAGDVFAFACCSWACLFGRPPFGDPPAGADATSTTGLATVASPERYSSA</sequence>
<dbReference type="InterPro" id="IPR011009">
    <property type="entry name" value="Kinase-like_dom_sf"/>
</dbReference>
<comment type="catalytic activity">
    <reaction evidence="7">
        <text>L-threonyl-[protein] + ATP = O-phospho-L-threonyl-[protein] + ADP + H(+)</text>
        <dbReference type="Rhea" id="RHEA:46608"/>
        <dbReference type="Rhea" id="RHEA-COMP:11060"/>
        <dbReference type="Rhea" id="RHEA-COMP:11605"/>
        <dbReference type="ChEBI" id="CHEBI:15378"/>
        <dbReference type="ChEBI" id="CHEBI:30013"/>
        <dbReference type="ChEBI" id="CHEBI:30616"/>
        <dbReference type="ChEBI" id="CHEBI:61977"/>
        <dbReference type="ChEBI" id="CHEBI:456216"/>
        <dbReference type="EC" id="2.7.11.1"/>
    </reaction>
</comment>
<evidence type="ECO:0000256" key="2">
    <source>
        <dbReference type="ARBA" id="ARBA00022527"/>
    </source>
</evidence>
<evidence type="ECO:0000256" key="4">
    <source>
        <dbReference type="ARBA" id="ARBA00022741"/>
    </source>
</evidence>
<comment type="caution">
    <text evidence="10">The sequence shown here is derived from an EMBL/GenBank/DDBJ whole genome shotgun (WGS) entry which is preliminary data.</text>
</comment>
<dbReference type="GO" id="GO:0106310">
    <property type="term" value="F:protein serine kinase activity"/>
    <property type="evidence" value="ECO:0007669"/>
    <property type="project" value="RHEA"/>
</dbReference>
<evidence type="ECO:0000313" key="10">
    <source>
        <dbReference type="EMBL" id="PRP97297.1"/>
    </source>
</evidence>
<keyword evidence="6" id="KW-0067">ATP-binding</keyword>
<evidence type="ECO:0000256" key="8">
    <source>
        <dbReference type="ARBA" id="ARBA00048679"/>
    </source>
</evidence>
<keyword evidence="5 10" id="KW-0418">Kinase</keyword>
<dbReference type="InterPro" id="IPR008271">
    <property type="entry name" value="Ser/Thr_kinase_AS"/>
</dbReference>
<keyword evidence="2" id="KW-0723">Serine/threonine-protein kinase</keyword>
<dbReference type="Proteomes" id="UP000238823">
    <property type="component" value="Unassembled WGS sequence"/>
</dbReference>
<dbReference type="EC" id="2.7.11.1" evidence="1"/>
<dbReference type="Gene3D" id="3.30.200.20">
    <property type="entry name" value="Phosphorylase Kinase, domain 1"/>
    <property type="match status" value="1"/>
</dbReference>
<dbReference type="Pfam" id="PF00069">
    <property type="entry name" value="Pkinase"/>
    <property type="match status" value="1"/>
</dbReference>
<dbReference type="CDD" id="cd14014">
    <property type="entry name" value="STKc_PknB_like"/>
    <property type="match status" value="1"/>
</dbReference>
<dbReference type="GO" id="GO:0005524">
    <property type="term" value="F:ATP binding"/>
    <property type="evidence" value="ECO:0007669"/>
    <property type="project" value="UniProtKB-KW"/>
</dbReference>
<evidence type="ECO:0000313" key="11">
    <source>
        <dbReference type="Proteomes" id="UP000238823"/>
    </source>
</evidence>
<protein>
    <recommendedName>
        <fullName evidence="1">non-specific serine/threonine protein kinase</fullName>
        <ecNumber evidence="1">2.7.11.1</ecNumber>
    </recommendedName>
</protein>
<evidence type="ECO:0000256" key="6">
    <source>
        <dbReference type="ARBA" id="ARBA00022840"/>
    </source>
</evidence>
<proteinExistence type="predicted"/>
<evidence type="ECO:0000256" key="7">
    <source>
        <dbReference type="ARBA" id="ARBA00047899"/>
    </source>
</evidence>
<name>A0A2S9XWN4_9BACT</name>
<dbReference type="InterPro" id="IPR050660">
    <property type="entry name" value="NEK_Ser/Thr_kinase"/>
</dbReference>
<dbReference type="SUPFAM" id="SSF56112">
    <property type="entry name" value="Protein kinase-like (PK-like)"/>
    <property type="match status" value="1"/>
</dbReference>
<dbReference type="EMBL" id="PVNL01000130">
    <property type="protein sequence ID" value="PRP97297.1"/>
    <property type="molecule type" value="Genomic_DNA"/>
</dbReference>
<reference evidence="10 11" key="1">
    <citation type="submission" date="2018-03" db="EMBL/GenBank/DDBJ databases">
        <title>Draft Genome Sequences of the Obligatory Marine Myxobacteria Enhygromyxa salina SWB007.</title>
        <authorList>
            <person name="Poehlein A."/>
            <person name="Moghaddam J.A."/>
            <person name="Harms H."/>
            <person name="Alanjari M."/>
            <person name="Koenig G.M."/>
            <person name="Daniel R."/>
            <person name="Schaeberle T.F."/>
        </authorList>
    </citation>
    <scope>NUCLEOTIDE SEQUENCE [LARGE SCALE GENOMIC DNA]</scope>
    <source>
        <strain evidence="10 11">SWB007</strain>
    </source>
</reference>
<evidence type="ECO:0000256" key="3">
    <source>
        <dbReference type="ARBA" id="ARBA00022679"/>
    </source>
</evidence>
<dbReference type="GO" id="GO:0004674">
    <property type="term" value="F:protein serine/threonine kinase activity"/>
    <property type="evidence" value="ECO:0007669"/>
    <property type="project" value="UniProtKB-KW"/>
</dbReference>
<dbReference type="SMART" id="SM00220">
    <property type="entry name" value="S_TKc"/>
    <property type="match status" value="1"/>
</dbReference>
<evidence type="ECO:0000256" key="1">
    <source>
        <dbReference type="ARBA" id="ARBA00012513"/>
    </source>
</evidence>
<keyword evidence="3 10" id="KW-0808">Transferase</keyword>